<organism evidence="1 2">
    <name type="scientific">Paenibacillus hodogayensis</name>
    <dbReference type="NCBI Taxonomy" id="279208"/>
    <lineage>
        <taxon>Bacteria</taxon>
        <taxon>Bacillati</taxon>
        <taxon>Bacillota</taxon>
        <taxon>Bacilli</taxon>
        <taxon>Bacillales</taxon>
        <taxon>Paenibacillaceae</taxon>
        <taxon>Paenibacillus</taxon>
    </lineage>
</organism>
<evidence type="ECO:0000313" key="2">
    <source>
        <dbReference type="Proteomes" id="UP001589619"/>
    </source>
</evidence>
<dbReference type="SUPFAM" id="SSF53850">
    <property type="entry name" value="Periplasmic binding protein-like II"/>
    <property type="match status" value="1"/>
</dbReference>
<dbReference type="RefSeq" id="WP_344909073.1">
    <property type="nucleotide sequence ID" value="NZ_BAAAYO010000007.1"/>
</dbReference>
<evidence type="ECO:0000313" key="1">
    <source>
        <dbReference type="EMBL" id="MFB9754984.1"/>
    </source>
</evidence>
<reference evidence="1 2" key="1">
    <citation type="submission" date="2024-09" db="EMBL/GenBank/DDBJ databases">
        <authorList>
            <person name="Sun Q."/>
            <person name="Mori K."/>
        </authorList>
    </citation>
    <scope>NUCLEOTIDE SEQUENCE [LARGE SCALE GENOMIC DNA]</scope>
    <source>
        <strain evidence="1 2">JCM 12520</strain>
    </source>
</reference>
<keyword evidence="2" id="KW-1185">Reference proteome</keyword>
<accession>A0ABV5W340</accession>
<sequence>MVQMKRSILSVGLVALLLAGCGETGSDRGGGVPNDTDSKPKDPITLYMLQDVATISDEEFANFIAAPVKAKYPHITVELVRNTKSDAGLSEMITAGSFPDFMLMTMYQIKVHRDLGTAEDLTPYLQKAGIRLDRFDPSALQTSRVFGESENLYALPFSLNFLATFYNKDLFDRFGVPYPKAGMTWQDIITLGTRFARSENGVQYKALFTSSMGEIATQLTLPRVDPVTNKSLFLTDGWKKVAEVIQGIHSIPGNKGATLDDFLKTQTLPLVASYDARFAALEKLHGTPEQFNWDVTQFPSFPERPNTSFQSTGHFLGISRLSKHKEEVLQVIQLLTDDSIQTKITENGRFTALSSEAIKNKYGANMKSMKGKNIEAVFKSAFAPPYQPTTYDGLTNVPLNNAAKSIMDGTLDINTALRQAEEASNRAIEAEIQMKKNK</sequence>
<dbReference type="Proteomes" id="UP001589619">
    <property type="component" value="Unassembled WGS sequence"/>
</dbReference>
<name>A0ABV5W340_9BACL</name>
<comment type="caution">
    <text evidence="1">The sequence shown here is derived from an EMBL/GenBank/DDBJ whole genome shotgun (WGS) entry which is preliminary data.</text>
</comment>
<dbReference type="PROSITE" id="PS51257">
    <property type="entry name" value="PROKAR_LIPOPROTEIN"/>
    <property type="match status" value="1"/>
</dbReference>
<protein>
    <submittedName>
        <fullName evidence="1">ABC transporter substrate-binding protein</fullName>
    </submittedName>
</protein>
<gene>
    <name evidence="1" type="ORF">ACFFNY_25705</name>
</gene>
<dbReference type="EMBL" id="JBHMAG010000017">
    <property type="protein sequence ID" value="MFB9754984.1"/>
    <property type="molecule type" value="Genomic_DNA"/>
</dbReference>
<proteinExistence type="predicted"/>
<dbReference type="InterPro" id="IPR006059">
    <property type="entry name" value="SBP"/>
</dbReference>
<dbReference type="PANTHER" id="PTHR43649:SF12">
    <property type="entry name" value="DIACETYLCHITOBIOSE BINDING PROTEIN DASA"/>
    <property type="match status" value="1"/>
</dbReference>
<dbReference type="PANTHER" id="PTHR43649">
    <property type="entry name" value="ARABINOSE-BINDING PROTEIN-RELATED"/>
    <property type="match status" value="1"/>
</dbReference>
<dbReference type="InterPro" id="IPR050490">
    <property type="entry name" value="Bact_solute-bd_prot1"/>
</dbReference>
<dbReference type="Pfam" id="PF01547">
    <property type="entry name" value="SBP_bac_1"/>
    <property type="match status" value="1"/>
</dbReference>
<dbReference type="Gene3D" id="3.40.190.10">
    <property type="entry name" value="Periplasmic binding protein-like II"/>
    <property type="match status" value="1"/>
</dbReference>